<dbReference type="InterPro" id="IPR040353">
    <property type="entry name" value="FLX/FLX-like"/>
</dbReference>
<gene>
    <name evidence="8" type="ORF">A4U43_C01F1820</name>
</gene>
<evidence type="ECO:0000256" key="6">
    <source>
        <dbReference type="SAM" id="Coils"/>
    </source>
</evidence>
<dbReference type="GO" id="GO:0009908">
    <property type="term" value="P:flower development"/>
    <property type="evidence" value="ECO:0007669"/>
    <property type="project" value="UniProtKB-KW"/>
</dbReference>
<sequence length="458" mass="49111">MRDLSILLIMGSKGRVPPPSHLRQPLPGPGMLRPDPFGPGIRPPPGAFPFDMLPPPEVMEQRLAAQDFEMQKLLRENQRLAATHSVLRQELAANQHELQRLTDNMRAMKDEQEQHMRGLIDRMSKMEADLKASETVKVELQQAHAEARSLMEAKENLMAKAQQLNQDLQKSHADVQQVPPLLSELHNLNQEYQHCRATYDYEKKLRSDHYESLQLMEKNYMSMRREVEKLRAELTNSTNLDKIGGGSYGNSGEYKENDTSGQHSVGQNAYGDVYANPQGRASTGGGPVMYGGGLAGAAHTHPGYDASRVAAGYDNSKGGSFDPPKGTGAGYDAATKATGVAQAPTTAGNVAASYGSAQTASPYGSTRAPSPYGSAQAPNPYGFAQAPNPYGAQQAQNPYGSAQAPNPYGAQQAQNPYASAQAPNPYASAQAPNAYASAQAPNAYGSAQAPTAGGSARR</sequence>
<evidence type="ECO:0000256" key="4">
    <source>
        <dbReference type="ARBA" id="ARBA00023054"/>
    </source>
</evidence>
<dbReference type="PANTHER" id="PTHR33405:SF4">
    <property type="entry name" value="PROTEIN FLX-LIKE 2"/>
    <property type="match status" value="1"/>
</dbReference>
<reference evidence="9" key="1">
    <citation type="journal article" date="2017" name="Nat. Commun.">
        <title>The asparagus genome sheds light on the origin and evolution of a young Y chromosome.</title>
        <authorList>
            <person name="Harkess A."/>
            <person name="Zhou J."/>
            <person name="Xu C."/>
            <person name="Bowers J.E."/>
            <person name="Van der Hulst R."/>
            <person name="Ayyampalayam S."/>
            <person name="Mercati F."/>
            <person name="Riccardi P."/>
            <person name="McKain M.R."/>
            <person name="Kakrana A."/>
            <person name="Tang H."/>
            <person name="Ray J."/>
            <person name="Groenendijk J."/>
            <person name="Arikit S."/>
            <person name="Mathioni S.M."/>
            <person name="Nakano M."/>
            <person name="Shan H."/>
            <person name="Telgmann-Rauber A."/>
            <person name="Kanno A."/>
            <person name="Yue Z."/>
            <person name="Chen H."/>
            <person name="Li W."/>
            <person name="Chen Y."/>
            <person name="Xu X."/>
            <person name="Zhang Y."/>
            <person name="Luo S."/>
            <person name="Chen H."/>
            <person name="Gao J."/>
            <person name="Mao Z."/>
            <person name="Pires J.C."/>
            <person name="Luo M."/>
            <person name="Kudrna D."/>
            <person name="Wing R.A."/>
            <person name="Meyers B.C."/>
            <person name="Yi K."/>
            <person name="Kong H."/>
            <person name="Lavrijsen P."/>
            <person name="Sunseri F."/>
            <person name="Falavigna A."/>
            <person name="Ye Y."/>
            <person name="Leebens-Mack J.H."/>
            <person name="Chen G."/>
        </authorList>
    </citation>
    <scope>NUCLEOTIDE SEQUENCE [LARGE SCALE GENOMIC DNA]</scope>
    <source>
        <strain evidence="9">cv. DH0086</strain>
    </source>
</reference>
<evidence type="ECO:0000313" key="9">
    <source>
        <dbReference type="Proteomes" id="UP000243459"/>
    </source>
</evidence>
<dbReference type="Proteomes" id="UP000243459">
    <property type="component" value="Chromosome 1"/>
</dbReference>
<feature type="compositionally biased region" description="Polar residues" evidence="7">
    <location>
        <begin position="391"/>
        <end position="404"/>
    </location>
</feature>
<dbReference type="GO" id="GO:0016604">
    <property type="term" value="C:nuclear body"/>
    <property type="evidence" value="ECO:0007669"/>
    <property type="project" value="EnsemblPlants"/>
</dbReference>
<feature type="compositionally biased region" description="Polar residues" evidence="7">
    <location>
        <begin position="356"/>
        <end position="368"/>
    </location>
</feature>
<evidence type="ECO:0000256" key="2">
    <source>
        <dbReference type="ARBA" id="ARBA00022473"/>
    </source>
</evidence>
<dbReference type="OMA" id="YNTNIAQ"/>
<keyword evidence="9" id="KW-1185">Reference proteome</keyword>
<evidence type="ECO:0000313" key="8">
    <source>
        <dbReference type="EMBL" id="ONK78998.1"/>
    </source>
</evidence>
<dbReference type="PANTHER" id="PTHR33405">
    <property type="entry name" value="PROTEIN FLX-LIKE 2"/>
    <property type="match status" value="1"/>
</dbReference>
<keyword evidence="5" id="KW-0287">Flowering</keyword>
<feature type="region of interest" description="Disordered" evidence="7">
    <location>
        <begin position="15"/>
        <end position="38"/>
    </location>
</feature>
<keyword evidence="2" id="KW-0217">Developmental protein</keyword>
<organism evidence="8 9">
    <name type="scientific">Asparagus officinalis</name>
    <name type="common">Garden asparagus</name>
    <dbReference type="NCBI Taxonomy" id="4686"/>
    <lineage>
        <taxon>Eukaryota</taxon>
        <taxon>Viridiplantae</taxon>
        <taxon>Streptophyta</taxon>
        <taxon>Embryophyta</taxon>
        <taxon>Tracheophyta</taxon>
        <taxon>Spermatophyta</taxon>
        <taxon>Magnoliopsida</taxon>
        <taxon>Liliopsida</taxon>
        <taxon>Asparagales</taxon>
        <taxon>Asparagaceae</taxon>
        <taxon>Asparagoideae</taxon>
        <taxon>Asparagus</taxon>
    </lineage>
</organism>
<accession>A0A5P1FL93</accession>
<feature type="coiled-coil region" evidence="6">
    <location>
        <begin position="70"/>
        <end position="178"/>
    </location>
</feature>
<feature type="region of interest" description="Disordered" evidence="7">
    <location>
        <begin position="238"/>
        <end position="270"/>
    </location>
</feature>
<comment type="similarity">
    <text evidence="1">Belongs to the FLX family.</text>
</comment>
<dbReference type="GO" id="GO:0030154">
    <property type="term" value="P:cell differentiation"/>
    <property type="evidence" value="ECO:0007669"/>
    <property type="project" value="UniProtKB-KW"/>
</dbReference>
<dbReference type="AlphaFoldDB" id="A0A5P1FL93"/>
<evidence type="ECO:0008006" key="10">
    <source>
        <dbReference type="Google" id="ProtNLM"/>
    </source>
</evidence>
<evidence type="ECO:0000256" key="7">
    <source>
        <dbReference type="SAM" id="MobiDB-lite"/>
    </source>
</evidence>
<dbReference type="Gramene" id="ONK78998">
    <property type="protein sequence ID" value="ONK78998"/>
    <property type="gene ID" value="A4U43_C01F1820"/>
</dbReference>
<feature type="region of interest" description="Disordered" evidence="7">
    <location>
        <begin position="356"/>
        <end position="433"/>
    </location>
</feature>
<dbReference type="EMBL" id="CM007381">
    <property type="protein sequence ID" value="ONK78998.1"/>
    <property type="molecule type" value="Genomic_DNA"/>
</dbReference>
<feature type="compositionally biased region" description="Low complexity" evidence="7">
    <location>
        <begin position="410"/>
        <end position="433"/>
    </location>
</feature>
<protein>
    <recommendedName>
        <fullName evidence="10">Protein FLX-like 2</fullName>
    </recommendedName>
</protein>
<name>A0A5P1FL93_ASPOF</name>
<evidence type="ECO:0000256" key="5">
    <source>
        <dbReference type="ARBA" id="ARBA00023089"/>
    </source>
</evidence>
<proteinExistence type="inferred from homology"/>
<keyword evidence="4 6" id="KW-0175">Coiled coil</keyword>
<evidence type="ECO:0000256" key="3">
    <source>
        <dbReference type="ARBA" id="ARBA00022782"/>
    </source>
</evidence>
<evidence type="ECO:0000256" key="1">
    <source>
        <dbReference type="ARBA" id="ARBA00005405"/>
    </source>
</evidence>
<keyword evidence="3" id="KW-0221">Differentiation</keyword>